<dbReference type="PANTHER" id="PTHR37533:SF2">
    <property type="entry name" value="FLAGELLAR HOOK-LENGTH CONTROL PROTEIN"/>
    <property type="match status" value="1"/>
</dbReference>
<keyword evidence="4" id="KW-1185">Reference proteome</keyword>
<reference evidence="3 4" key="1">
    <citation type="submission" date="2020-08" db="EMBL/GenBank/DDBJ databases">
        <title>Functional genomics of gut bacteria from endangered species of beetles.</title>
        <authorList>
            <person name="Carlos-Shanley C."/>
        </authorList>
    </citation>
    <scope>NUCLEOTIDE SEQUENCE [LARGE SCALE GENOMIC DNA]</scope>
    <source>
        <strain evidence="3 4">S00198</strain>
    </source>
</reference>
<dbReference type="Proteomes" id="UP000575083">
    <property type="component" value="Unassembled WGS sequence"/>
</dbReference>
<feature type="compositionally biased region" description="Low complexity" evidence="1">
    <location>
        <begin position="191"/>
        <end position="203"/>
    </location>
</feature>
<proteinExistence type="predicted"/>
<accession>A0A7X0UCE2</accession>
<evidence type="ECO:0000313" key="4">
    <source>
        <dbReference type="Proteomes" id="UP000575083"/>
    </source>
</evidence>
<feature type="region of interest" description="Disordered" evidence="1">
    <location>
        <begin position="341"/>
        <end position="394"/>
    </location>
</feature>
<feature type="region of interest" description="Disordered" evidence="1">
    <location>
        <begin position="238"/>
        <end position="260"/>
    </location>
</feature>
<dbReference type="RefSeq" id="WP_184862664.1">
    <property type="nucleotide sequence ID" value="NZ_JACHLK010000013.1"/>
</dbReference>
<dbReference type="Pfam" id="PF02120">
    <property type="entry name" value="Flg_hook"/>
    <property type="match status" value="1"/>
</dbReference>
<sequence length="394" mass="39325">MSLSLTQALPGTLPLPSGAATQALLPAAPGTPAPGMPADTGFVLALQQTAQPALWATLPLQAGSAPAVPVPPLALPVPVAELPAGDSLAEAPDEQLPSADLPAAALFAPIASTPAFQPHGLALLSAATSPDVAATTSSASAAPLSPPSAPATALALPVTALATAQDTLPTFSAALLQASAAPQAPSPQPAAAPQAATAQVPANTASPMEAVAAPLEKALTAATAASREAPTAAWAPAPADGLAAPLPSTPAAAPSARAEGSTATDLVEALGERIHWQIRRGTEHAQIRLDPPMQGQLEISVRRDGAGLQIHLSATHSDVVRQLQAISDSLRGDLATRQTGDVTVTIAQHAPREHDGRGRQARDDAPDAQGPGQALAEAERGQVPQAFEPMTFPG</sequence>
<keyword evidence="3" id="KW-0282">Flagellum</keyword>
<name>A0A7X0UCE2_9BURK</name>
<dbReference type="CDD" id="cd17470">
    <property type="entry name" value="T3SS_Flik_C"/>
    <property type="match status" value="1"/>
</dbReference>
<dbReference type="Gene3D" id="3.30.750.140">
    <property type="match status" value="1"/>
</dbReference>
<feature type="domain" description="Flagellar hook-length control protein-like C-terminal" evidence="2">
    <location>
        <begin position="272"/>
        <end position="351"/>
    </location>
</feature>
<dbReference type="InterPro" id="IPR052563">
    <property type="entry name" value="FliK"/>
</dbReference>
<dbReference type="PANTHER" id="PTHR37533">
    <property type="entry name" value="FLAGELLAR HOOK-LENGTH CONTROL PROTEIN"/>
    <property type="match status" value="1"/>
</dbReference>
<dbReference type="InterPro" id="IPR021136">
    <property type="entry name" value="Flagellar_hook_control-like_C"/>
</dbReference>
<feature type="compositionally biased region" description="Basic and acidic residues" evidence="1">
    <location>
        <begin position="350"/>
        <end position="365"/>
    </location>
</feature>
<evidence type="ECO:0000259" key="2">
    <source>
        <dbReference type="Pfam" id="PF02120"/>
    </source>
</evidence>
<feature type="region of interest" description="Disordered" evidence="1">
    <location>
        <begin position="183"/>
        <end position="203"/>
    </location>
</feature>
<evidence type="ECO:0000256" key="1">
    <source>
        <dbReference type="SAM" id="MobiDB-lite"/>
    </source>
</evidence>
<keyword evidence="3" id="KW-0966">Cell projection</keyword>
<comment type="caution">
    <text evidence="3">The sequence shown here is derived from an EMBL/GenBank/DDBJ whole genome shotgun (WGS) entry which is preliminary data.</text>
</comment>
<organism evidence="3 4">
    <name type="scientific">Acidovorax soli</name>
    <dbReference type="NCBI Taxonomy" id="592050"/>
    <lineage>
        <taxon>Bacteria</taxon>
        <taxon>Pseudomonadati</taxon>
        <taxon>Pseudomonadota</taxon>
        <taxon>Betaproteobacteria</taxon>
        <taxon>Burkholderiales</taxon>
        <taxon>Comamonadaceae</taxon>
        <taxon>Acidovorax</taxon>
    </lineage>
</organism>
<evidence type="ECO:0000313" key="3">
    <source>
        <dbReference type="EMBL" id="MBB6562545.1"/>
    </source>
</evidence>
<keyword evidence="3" id="KW-0969">Cilium</keyword>
<dbReference type="InterPro" id="IPR038610">
    <property type="entry name" value="FliK-like_C_sf"/>
</dbReference>
<protein>
    <submittedName>
        <fullName evidence="3">Flagellar hook-length control protein FliK</fullName>
    </submittedName>
</protein>
<dbReference type="AlphaFoldDB" id="A0A7X0UCE2"/>
<gene>
    <name evidence="3" type="ORF">HNP48_005258</name>
</gene>
<dbReference type="EMBL" id="JACHLK010000013">
    <property type="protein sequence ID" value="MBB6562545.1"/>
    <property type="molecule type" value="Genomic_DNA"/>
</dbReference>